<gene>
    <name evidence="1" type="ORF">ANN_01759</name>
</gene>
<name>A0ABQ8TUG4_PERAM</name>
<sequence length="237" mass="26906">MAPVRHRWSINDVIGGIQNTVMPSDCSPVEAPCEAGLNIQRKNCSGTAYRSRDSSGALLAHLSCVDIKAYARCCQTHCGVRLRTAVCISAALVAYHILKYYRRKFCDGTVKMFTIFRLFRIHEGKERSQVCPSISVSITNELDGLFWKLYSVLQYFVGKRYEKGINMLVIIAVSVSIIPSVKSERTERHYGILGLGLEVNPEKTKYMIMSRDQNIVRNGNIKIRHLSFEEVEKFKYS</sequence>
<dbReference type="EMBL" id="JAJSOF020000003">
    <property type="protein sequence ID" value="KAJ4450339.1"/>
    <property type="molecule type" value="Genomic_DNA"/>
</dbReference>
<organism evidence="1 2">
    <name type="scientific">Periplaneta americana</name>
    <name type="common">American cockroach</name>
    <name type="synonym">Blatta americana</name>
    <dbReference type="NCBI Taxonomy" id="6978"/>
    <lineage>
        <taxon>Eukaryota</taxon>
        <taxon>Metazoa</taxon>
        <taxon>Ecdysozoa</taxon>
        <taxon>Arthropoda</taxon>
        <taxon>Hexapoda</taxon>
        <taxon>Insecta</taxon>
        <taxon>Pterygota</taxon>
        <taxon>Neoptera</taxon>
        <taxon>Polyneoptera</taxon>
        <taxon>Dictyoptera</taxon>
        <taxon>Blattodea</taxon>
        <taxon>Blattoidea</taxon>
        <taxon>Blattidae</taxon>
        <taxon>Blattinae</taxon>
        <taxon>Periplaneta</taxon>
    </lineage>
</organism>
<dbReference type="Proteomes" id="UP001148838">
    <property type="component" value="Unassembled WGS sequence"/>
</dbReference>
<keyword evidence="2" id="KW-1185">Reference proteome</keyword>
<reference evidence="1 2" key="1">
    <citation type="journal article" date="2022" name="Allergy">
        <title>Genome assembly and annotation of Periplaneta americana reveal a comprehensive cockroach allergen profile.</title>
        <authorList>
            <person name="Wang L."/>
            <person name="Xiong Q."/>
            <person name="Saelim N."/>
            <person name="Wang L."/>
            <person name="Nong W."/>
            <person name="Wan A.T."/>
            <person name="Shi M."/>
            <person name="Liu X."/>
            <person name="Cao Q."/>
            <person name="Hui J.H.L."/>
            <person name="Sookrung N."/>
            <person name="Leung T.F."/>
            <person name="Tungtrongchitr A."/>
            <person name="Tsui S.K.W."/>
        </authorList>
    </citation>
    <scope>NUCLEOTIDE SEQUENCE [LARGE SCALE GENOMIC DNA]</scope>
    <source>
        <strain evidence="1">PWHHKU_190912</strain>
    </source>
</reference>
<evidence type="ECO:0000313" key="2">
    <source>
        <dbReference type="Proteomes" id="UP001148838"/>
    </source>
</evidence>
<accession>A0ABQ8TUG4</accession>
<protein>
    <submittedName>
        <fullName evidence="1">Uncharacterized protein</fullName>
    </submittedName>
</protein>
<comment type="caution">
    <text evidence="1">The sequence shown here is derived from an EMBL/GenBank/DDBJ whole genome shotgun (WGS) entry which is preliminary data.</text>
</comment>
<proteinExistence type="predicted"/>
<evidence type="ECO:0000313" key="1">
    <source>
        <dbReference type="EMBL" id="KAJ4450339.1"/>
    </source>
</evidence>